<dbReference type="PANTHER" id="PTHR35807:SF2">
    <property type="entry name" value="TRANSCRIPTIONAL ACTIVATOR DOMAIN"/>
    <property type="match status" value="1"/>
</dbReference>
<dbReference type="GO" id="GO:0003677">
    <property type="term" value="F:DNA binding"/>
    <property type="evidence" value="ECO:0007669"/>
    <property type="project" value="UniProtKB-KW"/>
</dbReference>
<dbReference type="Pfam" id="PF00486">
    <property type="entry name" value="Trans_reg_C"/>
    <property type="match status" value="1"/>
</dbReference>
<dbReference type="PANTHER" id="PTHR35807">
    <property type="entry name" value="TRANSCRIPTIONAL REGULATOR REDD-RELATED"/>
    <property type="match status" value="1"/>
</dbReference>
<protein>
    <submittedName>
        <fullName evidence="9">Response regulator receiver protein</fullName>
    </submittedName>
</protein>
<keyword evidence="4" id="KW-0805">Transcription regulation</keyword>
<dbReference type="GO" id="GO:0006355">
    <property type="term" value="P:regulation of DNA-templated transcription"/>
    <property type="evidence" value="ECO:0007669"/>
    <property type="project" value="InterPro"/>
</dbReference>
<keyword evidence="3" id="KW-0902">Two-component regulatory system</keyword>
<dbReference type="SMART" id="SM01043">
    <property type="entry name" value="BTAD"/>
    <property type="match status" value="1"/>
</dbReference>
<dbReference type="InterPro" id="IPR005158">
    <property type="entry name" value="BTAD"/>
</dbReference>
<dbReference type="Gene3D" id="1.25.40.10">
    <property type="entry name" value="Tetratricopeptide repeat domain"/>
    <property type="match status" value="1"/>
</dbReference>
<accession>A0A8E2I3A0</accession>
<reference evidence="9 10" key="1">
    <citation type="submission" date="2017-01" db="EMBL/GenBank/DDBJ databases">
        <title>Draft genome sequence of Bacillus oleronius.</title>
        <authorList>
            <person name="Allam M."/>
        </authorList>
    </citation>
    <scope>NUCLEOTIDE SEQUENCE [LARGE SCALE GENOMIC DNA]</scope>
    <source>
        <strain evidence="9 10">DSM 9356</strain>
    </source>
</reference>
<comment type="subcellular location">
    <subcellularLocation>
        <location evidence="1">Cytoplasm</location>
    </subcellularLocation>
</comment>
<evidence type="ECO:0000256" key="2">
    <source>
        <dbReference type="ARBA" id="ARBA00005820"/>
    </source>
</evidence>
<dbReference type="InterPro" id="IPR016032">
    <property type="entry name" value="Sig_transdc_resp-reg_C-effctor"/>
</dbReference>
<comment type="caution">
    <text evidence="9">The sequence shown here is derived from an EMBL/GenBank/DDBJ whole genome shotgun (WGS) entry which is preliminary data.</text>
</comment>
<dbReference type="AlphaFoldDB" id="A0A8E2I3A0"/>
<evidence type="ECO:0000256" key="4">
    <source>
        <dbReference type="ARBA" id="ARBA00023015"/>
    </source>
</evidence>
<dbReference type="InterPro" id="IPR036388">
    <property type="entry name" value="WH-like_DNA-bd_sf"/>
</dbReference>
<keyword evidence="5" id="KW-0238">DNA-binding</keyword>
<evidence type="ECO:0000259" key="8">
    <source>
        <dbReference type="PROSITE" id="PS50110"/>
    </source>
</evidence>
<dbReference type="Gene3D" id="1.10.10.10">
    <property type="entry name" value="Winged helix-like DNA-binding domain superfamily/Winged helix DNA-binding domain"/>
    <property type="match status" value="1"/>
</dbReference>
<dbReference type="Pfam" id="PF03704">
    <property type="entry name" value="BTAD"/>
    <property type="match status" value="1"/>
</dbReference>
<sequence>MKAIIIDDEQLALDYLEQLLLNITDLQIVGKYLDPFRGKEAIENNNVDIVFLDIQIPEINGIELAEQLLEMKPKLSIVFVTAYDNFAIKAFELNALDYILKPVRKERLLNTVERIKQKFPDQILGKSELLHICMFQQGIITDSSNNVLQLQWRTNKVLQLFLYLVHHRGTIISKAQLVELLWREYEPKKAFAQLYTAIYHIRKTLGAISNYISIKNISEGYLITLENVDVDVDRFENFIQTGVPISKDTIGEYERVLGLYKGEYLQGYDYLWAESERQRLQLLWVSTSLKIVNWYFSNHELERAVEIGFDIISRNPLVEEAYFLLMKIFASMNNRLFVHQQYQQLKEVLYKELNEEPNQSITYWYNQWKENRAI</sequence>
<dbReference type="SUPFAM" id="SSF52172">
    <property type="entry name" value="CheY-like"/>
    <property type="match status" value="1"/>
</dbReference>
<dbReference type="Gene3D" id="3.40.50.2300">
    <property type="match status" value="1"/>
</dbReference>
<proteinExistence type="inferred from homology"/>
<dbReference type="PROSITE" id="PS50110">
    <property type="entry name" value="RESPONSE_REGULATORY"/>
    <property type="match status" value="1"/>
</dbReference>
<gene>
    <name evidence="9" type="ORF">BWZ43_23555</name>
</gene>
<feature type="modified residue" description="4-aspartylphosphate" evidence="7">
    <location>
        <position position="53"/>
    </location>
</feature>
<dbReference type="Proteomes" id="UP000189761">
    <property type="component" value="Unassembled WGS sequence"/>
</dbReference>
<keyword evidence="10" id="KW-1185">Reference proteome</keyword>
<dbReference type="Pfam" id="PF00072">
    <property type="entry name" value="Response_reg"/>
    <property type="match status" value="1"/>
</dbReference>
<dbReference type="InterPro" id="IPR001867">
    <property type="entry name" value="OmpR/PhoB-type_DNA-bd"/>
</dbReference>
<evidence type="ECO:0000256" key="7">
    <source>
        <dbReference type="PROSITE-ProRule" id="PRU00169"/>
    </source>
</evidence>
<evidence type="ECO:0000256" key="5">
    <source>
        <dbReference type="ARBA" id="ARBA00023125"/>
    </source>
</evidence>
<feature type="domain" description="Response regulatory" evidence="8">
    <location>
        <begin position="2"/>
        <end position="116"/>
    </location>
</feature>
<dbReference type="GO" id="GO:0000160">
    <property type="term" value="P:phosphorelay signal transduction system"/>
    <property type="evidence" value="ECO:0007669"/>
    <property type="project" value="UniProtKB-KW"/>
</dbReference>
<name>A0A8E2I3A0_9BACI</name>
<dbReference type="InterPro" id="IPR051677">
    <property type="entry name" value="AfsR-DnrI-RedD_regulator"/>
</dbReference>
<dbReference type="InterPro" id="IPR011990">
    <property type="entry name" value="TPR-like_helical_dom_sf"/>
</dbReference>
<evidence type="ECO:0000256" key="1">
    <source>
        <dbReference type="ARBA" id="ARBA00004496"/>
    </source>
</evidence>
<keyword evidence="7" id="KW-0597">Phosphoprotein</keyword>
<dbReference type="GO" id="GO:0005737">
    <property type="term" value="C:cytoplasm"/>
    <property type="evidence" value="ECO:0007669"/>
    <property type="project" value="UniProtKB-SubCell"/>
</dbReference>
<comment type="similarity">
    <text evidence="2">Belongs to the AfsR/DnrI/RedD regulatory family.</text>
</comment>
<dbReference type="EMBL" id="MTLA01000409">
    <property type="protein sequence ID" value="OOP65942.1"/>
    <property type="molecule type" value="Genomic_DNA"/>
</dbReference>
<dbReference type="InterPro" id="IPR001789">
    <property type="entry name" value="Sig_transdc_resp-reg_receiver"/>
</dbReference>
<evidence type="ECO:0000256" key="6">
    <source>
        <dbReference type="ARBA" id="ARBA00023163"/>
    </source>
</evidence>
<evidence type="ECO:0000313" key="10">
    <source>
        <dbReference type="Proteomes" id="UP000189761"/>
    </source>
</evidence>
<dbReference type="InterPro" id="IPR011006">
    <property type="entry name" value="CheY-like_superfamily"/>
</dbReference>
<dbReference type="SMART" id="SM00448">
    <property type="entry name" value="REC"/>
    <property type="match status" value="1"/>
</dbReference>
<keyword evidence="6" id="KW-0804">Transcription</keyword>
<dbReference type="SUPFAM" id="SSF46894">
    <property type="entry name" value="C-terminal effector domain of the bipartite response regulators"/>
    <property type="match status" value="1"/>
</dbReference>
<dbReference type="SUPFAM" id="SSF48452">
    <property type="entry name" value="TPR-like"/>
    <property type="match status" value="1"/>
</dbReference>
<dbReference type="RefSeq" id="WP_078111347.1">
    <property type="nucleotide sequence ID" value="NZ_CP065424.1"/>
</dbReference>
<evidence type="ECO:0000256" key="3">
    <source>
        <dbReference type="ARBA" id="ARBA00023012"/>
    </source>
</evidence>
<evidence type="ECO:0000313" key="9">
    <source>
        <dbReference type="EMBL" id="OOP65942.1"/>
    </source>
</evidence>
<organism evidence="9 10">
    <name type="scientific">Heyndrickxia oleronia</name>
    <dbReference type="NCBI Taxonomy" id="38875"/>
    <lineage>
        <taxon>Bacteria</taxon>
        <taxon>Bacillati</taxon>
        <taxon>Bacillota</taxon>
        <taxon>Bacilli</taxon>
        <taxon>Bacillales</taxon>
        <taxon>Bacillaceae</taxon>
        <taxon>Heyndrickxia</taxon>
    </lineage>
</organism>